<reference evidence="1" key="1">
    <citation type="journal article" date="2020" name="bioRxiv">
        <title>Chromosome-level reference genome of the European wasp spider Argiope bruennichi: a resource for studies on range expansion and evolutionary adaptation.</title>
        <authorList>
            <person name="Sheffer M.M."/>
            <person name="Hoppe A."/>
            <person name="Krehenwinkel H."/>
            <person name="Uhl G."/>
            <person name="Kuss A.W."/>
            <person name="Jensen L."/>
            <person name="Jensen C."/>
            <person name="Gillespie R.G."/>
            <person name="Hoff K.J."/>
            <person name="Prost S."/>
        </authorList>
    </citation>
    <scope>NUCLEOTIDE SEQUENCE</scope>
</reference>
<gene>
    <name evidence="1" type="ORF">HNY73_022866</name>
</gene>
<comment type="caution">
    <text evidence="1">The sequence shown here is derived from an EMBL/GenBank/DDBJ whole genome shotgun (WGS) entry which is preliminary data.</text>
</comment>
<accession>A0A8T0E316</accession>
<reference evidence="1" key="2">
    <citation type="submission" date="2020-06" db="EMBL/GenBank/DDBJ databases">
        <authorList>
            <person name="Sheffer M."/>
        </authorList>
    </citation>
    <scope>NUCLEOTIDE SEQUENCE</scope>
</reference>
<name>A0A8T0E316_ARGBR</name>
<evidence type="ECO:0000313" key="2">
    <source>
        <dbReference type="Proteomes" id="UP000807504"/>
    </source>
</evidence>
<dbReference type="EMBL" id="JABXBU010002231">
    <property type="protein sequence ID" value="KAF8764823.1"/>
    <property type="molecule type" value="Genomic_DNA"/>
</dbReference>
<keyword evidence="2" id="KW-1185">Reference proteome</keyword>
<proteinExistence type="predicted"/>
<sequence>MELSELEDALRWWLEFPGLGGSLVVQAVRWVFRCYRSGDKFLCIIFPRVWTSSGKSWKMGSLLSGMESMRGRCCQTKTGTSSSAPRQWHELSLVKKPPPHTLGTFSIKITAFHLPLTQRTDILLTPRDPSGQGRRSIDGEVKKEFLIRYNYL</sequence>
<dbReference type="Proteomes" id="UP000807504">
    <property type="component" value="Unassembled WGS sequence"/>
</dbReference>
<organism evidence="1 2">
    <name type="scientific">Argiope bruennichi</name>
    <name type="common">Wasp spider</name>
    <name type="synonym">Aranea bruennichi</name>
    <dbReference type="NCBI Taxonomy" id="94029"/>
    <lineage>
        <taxon>Eukaryota</taxon>
        <taxon>Metazoa</taxon>
        <taxon>Ecdysozoa</taxon>
        <taxon>Arthropoda</taxon>
        <taxon>Chelicerata</taxon>
        <taxon>Arachnida</taxon>
        <taxon>Araneae</taxon>
        <taxon>Araneomorphae</taxon>
        <taxon>Entelegynae</taxon>
        <taxon>Araneoidea</taxon>
        <taxon>Araneidae</taxon>
        <taxon>Argiope</taxon>
    </lineage>
</organism>
<protein>
    <submittedName>
        <fullName evidence="1">Uncharacterized protein</fullName>
    </submittedName>
</protein>
<dbReference type="AlphaFoldDB" id="A0A8T0E316"/>
<evidence type="ECO:0000313" key="1">
    <source>
        <dbReference type="EMBL" id="KAF8764823.1"/>
    </source>
</evidence>